<keyword evidence="6" id="KW-1185">Reference proteome</keyword>
<feature type="domain" description="Glucosamine/galactosamine-6-phosphate isomerase" evidence="4">
    <location>
        <begin position="8"/>
        <end position="214"/>
    </location>
</feature>
<evidence type="ECO:0000256" key="3">
    <source>
        <dbReference type="NCBIfam" id="TIGR00502"/>
    </source>
</evidence>
<reference evidence="5 6" key="1">
    <citation type="submission" date="2020-08" db="EMBL/GenBank/DDBJ databases">
        <title>Genome public.</title>
        <authorList>
            <person name="Liu C."/>
            <person name="Sun Q."/>
        </authorList>
    </citation>
    <scope>NUCLEOTIDE SEQUENCE [LARGE SCALE GENOMIC DNA]</scope>
    <source>
        <strain evidence="5 6">NSJ-35</strain>
    </source>
</reference>
<dbReference type="Pfam" id="PF01182">
    <property type="entry name" value="Glucosamine_iso"/>
    <property type="match status" value="1"/>
</dbReference>
<evidence type="ECO:0000259" key="4">
    <source>
        <dbReference type="Pfam" id="PF01182"/>
    </source>
</evidence>
<dbReference type="SUPFAM" id="SSF100950">
    <property type="entry name" value="NagB/RpiA/CoA transferase-like"/>
    <property type="match status" value="1"/>
</dbReference>
<comment type="caution">
    <text evidence="5">The sequence shown here is derived from an EMBL/GenBank/DDBJ whole genome shotgun (WGS) entry which is preliminary data.</text>
</comment>
<dbReference type="PANTHER" id="PTHR11280:SF5">
    <property type="entry name" value="GLUCOSAMINE-6-PHOSPHATE ISOMERASE"/>
    <property type="match status" value="1"/>
</dbReference>
<name>A0ABR7EBL8_9FIRM</name>
<evidence type="ECO:0000313" key="5">
    <source>
        <dbReference type="EMBL" id="MBC5647160.1"/>
    </source>
</evidence>
<dbReference type="NCBIfam" id="TIGR00502">
    <property type="entry name" value="nagB"/>
    <property type="match status" value="1"/>
</dbReference>
<dbReference type="InterPro" id="IPR018321">
    <property type="entry name" value="Glucosamine6P_isomerase_CS"/>
</dbReference>
<evidence type="ECO:0000256" key="2">
    <source>
        <dbReference type="ARBA" id="ARBA00023277"/>
    </source>
</evidence>
<evidence type="ECO:0000313" key="6">
    <source>
        <dbReference type="Proteomes" id="UP000606889"/>
    </source>
</evidence>
<protein>
    <recommendedName>
        <fullName evidence="3">Glucosamine-6-phosphate deaminase</fullName>
        <ecNumber evidence="3">3.5.99.6</ecNumber>
    </recommendedName>
</protein>
<evidence type="ECO:0000256" key="1">
    <source>
        <dbReference type="ARBA" id="ARBA00022801"/>
    </source>
</evidence>
<gene>
    <name evidence="5" type="primary">nagB</name>
    <name evidence="5" type="ORF">H8S18_02280</name>
</gene>
<keyword evidence="2" id="KW-0119">Carbohydrate metabolism</keyword>
<dbReference type="EMBL" id="JACOON010000001">
    <property type="protein sequence ID" value="MBC5647160.1"/>
    <property type="molecule type" value="Genomic_DNA"/>
</dbReference>
<accession>A0ABR7EBL8</accession>
<dbReference type="Gene3D" id="3.40.50.1360">
    <property type="match status" value="1"/>
</dbReference>
<dbReference type="InterPro" id="IPR037171">
    <property type="entry name" value="NagB/RpiA_transferase-like"/>
</dbReference>
<organism evidence="5 6">
    <name type="scientific">Christensenella tenuis</name>
    <dbReference type="NCBI Taxonomy" id="2763033"/>
    <lineage>
        <taxon>Bacteria</taxon>
        <taxon>Bacillati</taxon>
        <taxon>Bacillota</taxon>
        <taxon>Clostridia</taxon>
        <taxon>Christensenellales</taxon>
        <taxon>Christensenellaceae</taxon>
        <taxon>Christensenella</taxon>
    </lineage>
</organism>
<sequence>MSETAAGILAKELNGNPSAVFALPTGSTPVGTYQVLAKLNREGQVDFSHGNFFNVDEYVGLSRESKQGYYHFLYENLYQHVNVDLTKTHAPDGMASNPELAAIQYEEMIDGLGGLDIAFLGIGRNGHIGFNEPASSLHYSTYCVMLTESTIEANSRFFKSVEEVPKQALTIGMGTIMRAKKIVMVANGEDKAAAIKRLREDTSLDTEFPSSLLRLHPDVTVVTTIK</sequence>
<dbReference type="GO" id="GO:0004342">
    <property type="term" value="F:glucosamine-6-phosphate deaminase activity"/>
    <property type="evidence" value="ECO:0007669"/>
    <property type="project" value="UniProtKB-EC"/>
</dbReference>
<keyword evidence="1 5" id="KW-0378">Hydrolase</keyword>
<proteinExistence type="predicted"/>
<dbReference type="CDD" id="cd01399">
    <property type="entry name" value="GlcN6P_deaminase"/>
    <property type="match status" value="1"/>
</dbReference>
<dbReference type="PROSITE" id="PS01161">
    <property type="entry name" value="GLC_GALNAC_ISOMERASE"/>
    <property type="match status" value="1"/>
</dbReference>
<dbReference type="Proteomes" id="UP000606889">
    <property type="component" value="Unassembled WGS sequence"/>
</dbReference>
<dbReference type="InterPro" id="IPR004547">
    <property type="entry name" value="Glucosamine6P_isomerase"/>
</dbReference>
<dbReference type="InterPro" id="IPR006148">
    <property type="entry name" value="Glc/Gal-6P_isomerase"/>
</dbReference>
<dbReference type="EC" id="3.5.99.6" evidence="3"/>
<dbReference type="PANTHER" id="PTHR11280">
    <property type="entry name" value="GLUCOSAMINE-6-PHOSPHATE ISOMERASE"/>
    <property type="match status" value="1"/>
</dbReference>